<protein>
    <submittedName>
        <fullName evidence="3">Stage III sporulation protein AG</fullName>
    </submittedName>
</protein>
<dbReference type="OrthoDB" id="1634070at2"/>
<gene>
    <name evidence="3" type="ORF">SAMN05443638_11939</name>
</gene>
<dbReference type="STRING" id="1533.SAMN05443638_11939"/>
<evidence type="ECO:0000313" key="4">
    <source>
        <dbReference type="Proteomes" id="UP000184035"/>
    </source>
</evidence>
<organism evidence="3 4">
    <name type="scientific">Clostridium fallax</name>
    <dbReference type="NCBI Taxonomy" id="1533"/>
    <lineage>
        <taxon>Bacteria</taxon>
        <taxon>Bacillati</taxon>
        <taxon>Bacillota</taxon>
        <taxon>Clostridia</taxon>
        <taxon>Eubacteriales</taxon>
        <taxon>Clostridiaceae</taxon>
        <taxon>Clostridium</taxon>
    </lineage>
</organism>
<dbReference type="Proteomes" id="UP000184035">
    <property type="component" value="Unassembled WGS sequence"/>
</dbReference>
<evidence type="ECO:0000256" key="2">
    <source>
        <dbReference type="SAM" id="Phobius"/>
    </source>
</evidence>
<keyword evidence="4" id="KW-1185">Reference proteome</keyword>
<feature type="region of interest" description="Disordered" evidence="1">
    <location>
        <begin position="102"/>
        <end position="139"/>
    </location>
</feature>
<accession>A0A1M4XMD1</accession>
<evidence type="ECO:0000256" key="1">
    <source>
        <dbReference type="SAM" id="MobiDB-lite"/>
    </source>
</evidence>
<name>A0A1M4XMD1_9CLOT</name>
<reference evidence="3 4" key="1">
    <citation type="submission" date="2016-11" db="EMBL/GenBank/DDBJ databases">
        <authorList>
            <person name="Jaros S."/>
            <person name="Januszkiewicz K."/>
            <person name="Wedrychowicz H."/>
        </authorList>
    </citation>
    <scope>NUCLEOTIDE SEQUENCE [LARGE SCALE GENOMIC DNA]</scope>
    <source>
        <strain evidence="3 4">DSM 2631</strain>
    </source>
</reference>
<feature type="transmembrane region" description="Helical" evidence="2">
    <location>
        <begin position="21"/>
        <end position="40"/>
    </location>
</feature>
<sequence length="197" mass="22253">MKKDFFEKFKKKSDKEKISMLILICLIFLFGYIIIGFLGGEKKEVETYKEAKETVNSDEVKKMEISEYEEQQRINLKNILNKINGVGDVDVMITFESDETKVPAMDTNKQTNTTEEKDKEGGERVTNQENDGSKVVITTSGNGNEPLILKTYKPKVVGVVVVAKGAEDSKTKYEISKAVSNLYNISSNKVNVYPMKK</sequence>
<proteinExistence type="predicted"/>
<evidence type="ECO:0000313" key="3">
    <source>
        <dbReference type="EMBL" id="SHE94744.1"/>
    </source>
</evidence>
<dbReference type="AlphaFoldDB" id="A0A1M4XMD1"/>
<dbReference type="InterPro" id="IPR014195">
    <property type="entry name" value="Spore_III_AG"/>
</dbReference>
<dbReference type="RefSeq" id="WP_072896732.1">
    <property type="nucleotide sequence ID" value="NZ_FQVM01000019.1"/>
</dbReference>
<dbReference type="NCBIfam" id="TIGR02830">
    <property type="entry name" value="spore_III_AG"/>
    <property type="match status" value="1"/>
</dbReference>
<keyword evidence="2" id="KW-1133">Transmembrane helix</keyword>
<keyword evidence="2" id="KW-0812">Transmembrane</keyword>
<dbReference type="EMBL" id="FQVM01000019">
    <property type="protein sequence ID" value="SHE94744.1"/>
    <property type="molecule type" value="Genomic_DNA"/>
</dbReference>
<feature type="compositionally biased region" description="Basic and acidic residues" evidence="1">
    <location>
        <begin position="114"/>
        <end position="123"/>
    </location>
</feature>
<keyword evidence="2" id="KW-0472">Membrane</keyword>
<feature type="compositionally biased region" description="Polar residues" evidence="1">
    <location>
        <begin position="125"/>
        <end position="139"/>
    </location>
</feature>